<evidence type="ECO:0000313" key="4">
    <source>
        <dbReference type="EMBL" id="VUW97922.1"/>
    </source>
</evidence>
<organism evidence="4 5">
    <name type="scientific">Blautia obeum</name>
    <dbReference type="NCBI Taxonomy" id="40520"/>
    <lineage>
        <taxon>Bacteria</taxon>
        <taxon>Bacillati</taxon>
        <taxon>Bacillota</taxon>
        <taxon>Clostridia</taxon>
        <taxon>Lachnospirales</taxon>
        <taxon>Lachnospiraceae</taxon>
        <taxon>Blautia</taxon>
    </lineage>
</organism>
<accession>A0A564SSH4</accession>
<dbReference type="CDD" id="cd00761">
    <property type="entry name" value="Glyco_tranf_GTA_type"/>
    <property type="match status" value="1"/>
</dbReference>
<dbReference type="PANTHER" id="PTHR22916:SF51">
    <property type="entry name" value="GLYCOSYLTRANSFERASE EPSH-RELATED"/>
    <property type="match status" value="1"/>
</dbReference>
<name>A0A564SSH4_9FIRM</name>
<dbReference type="EC" id="2.4.-.-" evidence="4"/>
<dbReference type="AlphaFoldDB" id="A0A564SSH4"/>
<evidence type="ECO:0000256" key="2">
    <source>
        <dbReference type="ARBA" id="ARBA00022679"/>
    </source>
</evidence>
<feature type="domain" description="Glycosyltransferase 2-like" evidence="3">
    <location>
        <begin position="7"/>
        <end position="128"/>
    </location>
</feature>
<dbReference type="GO" id="GO:0016757">
    <property type="term" value="F:glycosyltransferase activity"/>
    <property type="evidence" value="ECO:0007669"/>
    <property type="project" value="UniProtKB-KW"/>
</dbReference>
<dbReference type="Pfam" id="PF00535">
    <property type="entry name" value="Glycos_transf_2"/>
    <property type="match status" value="1"/>
</dbReference>
<evidence type="ECO:0000256" key="1">
    <source>
        <dbReference type="ARBA" id="ARBA00022676"/>
    </source>
</evidence>
<dbReference type="SUPFAM" id="SSF53448">
    <property type="entry name" value="Nucleotide-diphospho-sugar transferases"/>
    <property type="match status" value="1"/>
</dbReference>
<dbReference type="Proteomes" id="UP000409147">
    <property type="component" value="Unassembled WGS sequence"/>
</dbReference>
<dbReference type="EMBL" id="CABHNB010000013">
    <property type="protein sequence ID" value="VUW97922.1"/>
    <property type="molecule type" value="Genomic_DNA"/>
</dbReference>
<keyword evidence="2 4" id="KW-0808">Transferase</keyword>
<proteinExistence type="predicted"/>
<dbReference type="Gene3D" id="3.90.550.10">
    <property type="entry name" value="Spore Coat Polysaccharide Biosynthesis Protein SpsA, Chain A"/>
    <property type="match status" value="1"/>
</dbReference>
<dbReference type="InterPro" id="IPR029044">
    <property type="entry name" value="Nucleotide-diphossugar_trans"/>
</dbReference>
<sequence>MEDNKISVIIPAYNLEAYLERAVKSVLQQTYTNIEVLIVDDGSTDNSWKVIQRIAASDNRVIPIKQENNGVTSARINGIRHATGQWIGFVDGDDEIEPDMYQILLSNAEKYHADILHCGYQMIFGNGRIHYFYGTGNIRIQDNLKGVMDLLEGKIIEPGLWNKIFKKTLFEGILKQNVIPEKITINEDLLMNYYLFSVAKSSVFMDVCKYHYLVRKDSVTRTELNHNRIYDPIEVKKIICEDVPGILQSCAEKAYLNTCVNVYNGLVLAEQKKYKKDLESIRKIIKKNREKINLLNRKQQLLALLILHIPSIYKVLYRYYAKYLMQNKYE</sequence>
<dbReference type="PANTHER" id="PTHR22916">
    <property type="entry name" value="GLYCOSYLTRANSFERASE"/>
    <property type="match status" value="1"/>
</dbReference>
<keyword evidence="5" id="KW-1185">Reference proteome</keyword>
<dbReference type="RefSeq" id="WP_144368554.1">
    <property type="nucleotide sequence ID" value="NZ_CABHNB010000013.1"/>
</dbReference>
<gene>
    <name evidence="4" type="primary">epsJ_2</name>
    <name evidence="4" type="ORF">ROSSTS7063_00915</name>
</gene>
<reference evidence="4 5" key="1">
    <citation type="submission" date="2019-07" db="EMBL/GenBank/DDBJ databases">
        <authorList>
            <person name="Hibberd C M."/>
            <person name="Gehrig L. J."/>
            <person name="Chang H.-W."/>
            <person name="Venkatesh S."/>
        </authorList>
    </citation>
    <scope>NUCLEOTIDE SEQUENCE [LARGE SCALE GENOMIC DNA]</scope>
    <source>
        <strain evidence="4">Ruminococcus_obeum_SSTS_Bg7063</strain>
    </source>
</reference>
<keyword evidence="1 4" id="KW-0328">Glycosyltransferase</keyword>
<evidence type="ECO:0000313" key="5">
    <source>
        <dbReference type="Proteomes" id="UP000409147"/>
    </source>
</evidence>
<protein>
    <submittedName>
        <fullName evidence="4">Putative glycosyltransferase EpsJ</fullName>
        <ecNumber evidence="4">2.4.-.-</ecNumber>
    </submittedName>
</protein>
<dbReference type="InterPro" id="IPR001173">
    <property type="entry name" value="Glyco_trans_2-like"/>
</dbReference>
<evidence type="ECO:0000259" key="3">
    <source>
        <dbReference type="Pfam" id="PF00535"/>
    </source>
</evidence>